<reference evidence="1" key="1">
    <citation type="submission" date="2021-05" db="EMBL/GenBank/DDBJ databases">
        <authorList>
            <person name="Pan Q."/>
            <person name="Jouanno E."/>
            <person name="Zahm M."/>
            <person name="Klopp C."/>
            <person name="Cabau C."/>
            <person name="Louis A."/>
            <person name="Berthelot C."/>
            <person name="Parey E."/>
            <person name="Roest Crollius H."/>
            <person name="Montfort J."/>
            <person name="Robinson-Rechavi M."/>
            <person name="Bouchez O."/>
            <person name="Lampietro C."/>
            <person name="Lopez Roques C."/>
            <person name="Donnadieu C."/>
            <person name="Postlethwait J."/>
            <person name="Bobe J."/>
            <person name="Dillon D."/>
            <person name="Chandos A."/>
            <person name="von Hippel F."/>
            <person name="Guiguen Y."/>
        </authorList>
    </citation>
    <scope>NUCLEOTIDE SEQUENCE</scope>
    <source>
        <strain evidence="1">YG-Jan2019</strain>
    </source>
</reference>
<proteinExistence type="predicted"/>
<gene>
    <name evidence="1" type="ORF">DPEC_G00195620</name>
</gene>
<organism evidence="1 2">
    <name type="scientific">Dallia pectoralis</name>
    <name type="common">Alaska blackfish</name>
    <dbReference type="NCBI Taxonomy" id="75939"/>
    <lineage>
        <taxon>Eukaryota</taxon>
        <taxon>Metazoa</taxon>
        <taxon>Chordata</taxon>
        <taxon>Craniata</taxon>
        <taxon>Vertebrata</taxon>
        <taxon>Euteleostomi</taxon>
        <taxon>Actinopterygii</taxon>
        <taxon>Neopterygii</taxon>
        <taxon>Teleostei</taxon>
        <taxon>Protacanthopterygii</taxon>
        <taxon>Esociformes</taxon>
        <taxon>Umbridae</taxon>
        <taxon>Dallia</taxon>
    </lineage>
</organism>
<dbReference type="EMBL" id="CM055743">
    <property type="protein sequence ID" value="KAJ7999553.1"/>
    <property type="molecule type" value="Genomic_DNA"/>
</dbReference>
<evidence type="ECO:0000313" key="1">
    <source>
        <dbReference type="EMBL" id="KAJ7999553.1"/>
    </source>
</evidence>
<protein>
    <submittedName>
        <fullName evidence="1">Uncharacterized protein</fullName>
    </submittedName>
</protein>
<dbReference type="Proteomes" id="UP001157502">
    <property type="component" value="Chromosome 16"/>
</dbReference>
<accession>A0ACC2G7G8</accession>
<comment type="caution">
    <text evidence="1">The sequence shown here is derived from an EMBL/GenBank/DDBJ whole genome shotgun (WGS) entry which is preliminary data.</text>
</comment>
<keyword evidence="2" id="KW-1185">Reference proteome</keyword>
<name>A0ACC2G7G8_DALPE</name>
<sequence length="460" mass="52567">MPQLAGAKCIFMICLGISMFVCLVSYLRAQGPTDPQDLTAGFWHEPNSTFCKNGPTPAENIFSSKATSETPLEQHHLSDFPLCQALLPSNVRLPARPHNGSQLERYLMVKEGGGDLNCSRLLMDLHFITSPLSQEEENYPLAFILTVHKDLEMLVRLLRAIYAPQNVYCIHVDAKAPEKYRQSVERLADCFPNMFLANRSEIVIYAGFTRLQADINCMKDLVASPLPWKKVINLCGQDFPIKSNRELVRHLQSKEWRDKNMTPGIKQPAAFRHRTQLHHEVQGSLVITKHYDPKKSPAPHGLEIYFGTAYYALTRSFVEYVLRDQVPKDLLEWSKDTYSPDEHYWVTLNRYKEAPGCDMDGGWNGSIRAIKWSNQQGKYHKGCKGRYVRQICIYGLGDLEWIIDGNQMFANKFESNSFPDAVDCMENWHRYKVLHQATVPIQSWWHLATAGNDSALSTPQ</sequence>
<evidence type="ECO:0000313" key="2">
    <source>
        <dbReference type="Proteomes" id="UP001157502"/>
    </source>
</evidence>